<comment type="similarity">
    <text evidence="3">Belongs to the sulfotransferase 1 family.</text>
</comment>
<evidence type="ECO:0000313" key="7">
    <source>
        <dbReference type="EMBL" id="WIA13844.1"/>
    </source>
</evidence>
<dbReference type="EC" id="2.8.2.-" evidence="3"/>
<dbReference type="Proteomes" id="UP001244341">
    <property type="component" value="Chromosome 5b"/>
</dbReference>
<dbReference type="InterPro" id="IPR000863">
    <property type="entry name" value="Sulfotransferase_dom"/>
</dbReference>
<evidence type="ECO:0000256" key="5">
    <source>
        <dbReference type="SAM" id="Phobius"/>
    </source>
</evidence>
<keyword evidence="8" id="KW-1185">Reference proteome</keyword>
<accession>A0ABY8TXI1</accession>
<evidence type="ECO:0000256" key="4">
    <source>
        <dbReference type="SAM" id="MobiDB-lite"/>
    </source>
</evidence>
<name>A0ABY8TXI1_TETOB</name>
<evidence type="ECO:0000256" key="3">
    <source>
        <dbReference type="RuleBase" id="RU361155"/>
    </source>
</evidence>
<keyword evidence="1 3" id="KW-0808">Transferase</keyword>
<dbReference type="SUPFAM" id="SSF52540">
    <property type="entry name" value="P-loop containing nucleoside triphosphate hydrolases"/>
    <property type="match status" value="1"/>
</dbReference>
<evidence type="ECO:0000256" key="2">
    <source>
        <dbReference type="ARBA" id="ARBA00023180"/>
    </source>
</evidence>
<keyword evidence="5" id="KW-0812">Transmembrane</keyword>
<sequence>MQRHLGTGQQPVQDASQMHIGPSGLCLVREEQQLQLNTLEPVNTLRHSATGSTGSGQHYPLSPSSSVGTPTATVSVVPVAAAAPDVEAPAAADHQQQQQQLVEHPSTKRNASWKFVNYCIIPLALPLLAAWWLLALLLAAAATFSIWPSLLLARRLYWACPFIPCIWAKLAREQGALAAWLLRLQFEGAHCVTVLGRLLSLPLRPHLPAFYILGFPKCGTTSLASYLRAHPGISGISGMPGHEAFGKESHFFGGMLGRGAASSATLYRSSFPTIMTRWWAEVVRGVPRWLCFDACPTYACLPYMAARAKALTPNAKLVVMVRDPAAGVFSAETMLRNMGVDLPWSLSTPLAHGTDAAGHSSDPRFQFPADADEFWQHLQRLGPEEPLPEDMPQRFYTHLHSYLMAGRFADRLQPWLDAFGPDNLLLVDYKQFVAQPEATVRQVLTFVGADISRYSFKQQAARMVGQYKGARMHPEVAGWLHANWFADSNAAIARMLAGGKPQPEAWP</sequence>
<evidence type="ECO:0000259" key="6">
    <source>
        <dbReference type="Pfam" id="PF00685"/>
    </source>
</evidence>
<evidence type="ECO:0000313" key="8">
    <source>
        <dbReference type="Proteomes" id="UP001244341"/>
    </source>
</evidence>
<feature type="compositionally biased region" description="Polar residues" evidence="4">
    <location>
        <begin position="46"/>
        <end position="56"/>
    </location>
</feature>
<feature type="transmembrane region" description="Helical" evidence="5">
    <location>
        <begin position="115"/>
        <end position="147"/>
    </location>
</feature>
<keyword evidence="2" id="KW-0325">Glycoprotein</keyword>
<gene>
    <name evidence="7" type="ORF">OEZ85_002418</name>
</gene>
<dbReference type="EMBL" id="CP126212">
    <property type="protein sequence ID" value="WIA13844.1"/>
    <property type="molecule type" value="Genomic_DNA"/>
</dbReference>
<dbReference type="InterPro" id="IPR037359">
    <property type="entry name" value="NST/OST"/>
</dbReference>
<dbReference type="Pfam" id="PF00685">
    <property type="entry name" value="Sulfotransfer_1"/>
    <property type="match status" value="1"/>
</dbReference>
<feature type="region of interest" description="Disordered" evidence="4">
    <location>
        <begin position="46"/>
        <end position="66"/>
    </location>
</feature>
<dbReference type="PANTHER" id="PTHR10605">
    <property type="entry name" value="HEPARAN SULFATE SULFOTRANSFERASE"/>
    <property type="match status" value="1"/>
</dbReference>
<dbReference type="PANTHER" id="PTHR10605:SF56">
    <property type="entry name" value="BIFUNCTIONAL HEPARAN SULFATE N-DEACETYLASE_N-SULFOTRANSFERASE"/>
    <property type="match status" value="1"/>
</dbReference>
<keyword evidence="5" id="KW-0472">Membrane</keyword>
<dbReference type="InterPro" id="IPR027417">
    <property type="entry name" value="P-loop_NTPase"/>
</dbReference>
<reference evidence="7 8" key="1">
    <citation type="submission" date="2023-05" db="EMBL/GenBank/DDBJ databases">
        <title>A 100% complete, gapless, phased diploid assembly of the Scenedesmus obliquus UTEX 3031 genome.</title>
        <authorList>
            <person name="Biondi T.C."/>
            <person name="Hanschen E.R."/>
            <person name="Kwon T."/>
            <person name="Eng W."/>
            <person name="Kruse C.P.S."/>
            <person name="Koehler S.I."/>
            <person name="Kunde Y."/>
            <person name="Gleasner C.D."/>
            <person name="You Mak K.T."/>
            <person name="Polle J."/>
            <person name="Hovde B.T."/>
            <person name="Starkenburg S.R."/>
        </authorList>
    </citation>
    <scope>NUCLEOTIDE SEQUENCE [LARGE SCALE GENOMIC DNA]</scope>
    <source>
        <strain evidence="7 8">DOE0152z</strain>
    </source>
</reference>
<organism evidence="7 8">
    <name type="scientific">Tetradesmus obliquus</name>
    <name type="common">Green alga</name>
    <name type="synonym">Acutodesmus obliquus</name>
    <dbReference type="NCBI Taxonomy" id="3088"/>
    <lineage>
        <taxon>Eukaryota</taxon>
        <taxon>Viridiplantae</taxon>
        <taxon>Chlorophyta</taxon>
        <taxon>core chlorophytes</taxon>
        <taxon>Chlorophyceae</taxon>
        <taxon>CS clade</taxon>
        <taxon>Sphaeropleales</taxon>
        <taxon>Scenedesmaceae</taxon>
        <taxon>Tetradesmus</taxon>
    </lineage>
</organism>
<feature type="domain" description="Sulfotransferase" evidence="6">
    <location>
        <begin position="210"/>
        <end position="458"/>
    </location>
</feature>
<evidence type="ECO:0000256" key="1">
    <source>
        <dbReference type="ARBA" id="ARBA00022679"/>
    </source>
</evidence>
<protein>
    <recommendedName>
        <fullName evidence="3">Sulfotransferase</fullName>
        <ecNumber evidence="3">2.8.2.-</ecNumber>
    </recommendedName>
</protein>
<dbReference type="Gene3D" id="3.40.50.300">
    <property type="entry name" value="P-loop containing nucleotide triphosphate hydrolases"/>
    <property type="match status" value="1"/>
</dbReference>
<keyword evidence="5" id="KW-1133">Transmembrane helix</keyword>
<proteinExistence type="inferred from homology"/>